<feature type="domain" description="Cadherin" evidence="4">
    <location>
        <begin position="79"/>
        <end position="163"/>
    </location>
</feature>
<evidence type="ECO:0000256" key="1">
    <source>
        <dbReference type="ARBA" id="ARBA00022692"/>
    </source>
</evidence>
<dbReference type="InterPro" id="IPR018511">
    <property type="entry name" value="Hemolysin-typ_Ca-bd_CS"/>
</dbReference>
<feature type="non-terminal residue" evidence="6">
    <location>
        <position position="1"/>
    </location>
</feature>
<keyword evidence="2" id="KW-1133">Transmembrane helix</keyword>
<keyword evidence="2" id="KW-0472">Membrane</keyword>
<dbReference type="EC" id="3.1.3.1" evidence="6"/>
<dbReference type="PANTHER" id="PTHR24026">
    <property type="entry name" value="FAT ATYPICAL CADHERIN-RELATED"/>
    <property type="match status" value="1"/>
</dbReference>
<dbReference type="SUPFAM" id="SSF49313">
    <property type="entry name" value="Cadherin-like"/>
    <property type="match status" value="2"/>
</dbReference>
<dbReference type="SMART" id="SM00112">
    <property type="entry name" value="CA"/>
    <property type="match status" value="4"/>
</dbReference>
<evidence type="ECO:0000256" key="2">
    <source>
        <dbReference type="ARBA" id="ARBA00022989"/>
    </source>
</evidence>
<evidence type="ECO:0000313" key="6">
    <source>
        <dbReference type="EMBL" id="VAW05901.1"/>
    </source>
</evidence>
<feature type="domain" description="PA14" evidence="5">
    <location>
        <begin position="419"/>
        <end position="567"/>
    </location>
</feature>
<dbReference type="InterPro" id="IPR037524">
    <property type="entry name" value="PA14/GLEYA"/>
</dbReference>
<dbReference type="Gene3D" id="2.60.40.60">
    <property type="entry name" value="Cadherins"/>
    <property type="match status" value="4"/>
</dbReference>
<feature type="domain" description="Cadherin" evidence="4">
    <location>
        <begin position="580"/>
        <end position="672"/>
    </location>
</feature>
<evidence type="ECO:0000259" key="5">
    <source>
        <dbReference type="PROSITE" id="PS51820"/>
    </source>
</evidence>
<organism evidence="6">
    <name type="scientific">hydrothermal vent metagenome</name>
    <dbReference type="NCBI Taxonomy" id="652676"/>
    <lineage>
        <taxon>unclassified sequences</taxon>
        <taxon>metagenomes</taxon>
        <taxon>ecological metagenomes</taxon>
    </lineage>
</organism>
<evidence type="ECO:0000256" key="3">
    <source>
        <dbReference type="SAM" id="MobiDB-lite"/>
    </source>
</evidence>
<dbReference type="GO" id="GO:0007156">
    <property type="term" value="P:homophilic cell adhesion via plasma membrane adhesion molecules"/>
    <property type="evidence" value="ECO:0007669"/>
    <property type="project" value="InterPro"/>
</dbReference>
<proteinExistence type="predicted"/>
<dbReference type="InterPro" id="IPR001343">
    <property type="entry name" value="Hemolysn_Ca-bd"/>
</dbReference>
<dbReference type="PANTHER" id="PTHR24026:SF126">
    <property type="entry name" value="PROTOCADHERIN FAT 4"/>
    <property type="match status" value="1"/>
</dbReference>
<dbReference type="GO" id="GO:0005886">
    <property type="term" value="C:plasma membrane"/>
    <property type="evidence" value="ECO:0007669"/>
    <property type="project" value="UniProtKB-SubCell"/>
</dbReference>
<name>A0A3B0SI48_9ZZZZ</name>
<feature type="domain" description="Cadherin" evidence="4">
    <location>
        <begin position="27"/>
        <end position="66"/>
    </location>
</feature>
<dbReference type="SUPFAM" id="SSF56988">
    <property type="entry name" value="Anthrax protective antigen"/>
    <property type="match status" value="2"/>
</dbReference>
<dbReference type="PRINTS" id="PR00205">
    <property type="entry name" value="CADHERIN"/>
</dbReference>
<dbReference type="GO" id="GO:0004035">
    <property type="term" value="F:alkaline phosphatase activity"/>
    <property type="evidence" value="ECO:0007669"/>
    <property type="project" value="UniProtKB-EC"/>
</dbReference>
<dbReference type="InterPro" id="IPR002126">
    <property type="entry name" value="Cadherin-like_dom"/>
</dbReference>
<feature type="region of interest" description="Disordered" evidence="3">
    <location>
        <begin position="663"/>
        <end position="684"/>
    </location>
</feature>
<dbReference type="PROSITE" id="PS51820">
    <property type="entry name" value="PA14"/>
    <property type="match status" value="2"/>
</dbReference>
<dbReference type="SUPFAM" id="SSF51120">
    <property type="entry name" value="beta-Roll"/>
    <property type="match status" value="3"/>
</dbReference>
<dbReference type="CDD" id="cd11304">
    <property type="entry name" value="Cadherin_repeat"/>
    <property type="match status" value="4"/>
</dbReference>
<dbReference type="GO" id="GO:0005509">
    <property type="term" value="F:calcium ion binding"/>
    <property type="evidence" value="ECO:0007669"/>
    <property type="project" value="InterPro"/>
</dbReference>
<dbReference type="Gene3D" id="2.150.10.10">
    <property type="entry name" value="Serralysin-like metalloprotease, C-terminal"/>
    <property type="match status" value="1"/>
</dbReference>
<dbReference type="PROSITE" id="PS50268">
    <property type="entry name" value="CADHERIN_2"/>
    <property type="match status" value="4"/>
</dbReference>
<gene>
    <name evidence="6" type="ORF">MNBD_ALPHA05-1733</name>
</gene>
<dbReference type="InterPro" id="IPR015919">
    <property type="entry name" value="Cadherin-like_sf"/>
</dbReference>
<dbReference type="InterPro" id="IPR011658">
    <property type="entry name" value="PA14_dom"/>
</dbReference>
<dbReference type="Gene3D" id="2.60.120.380">
    <property type="match status" value="2"/>
</dbReference>
<dbReference type="PROSITE" id="PS00330">
    <property type="entry name" value="HEMOLYSIN_CALCIUM"/>
    <property type="match status" value="4"/>
</dbReference>
<feature type="domain" description="Cadherin" evidence="4">
    <location>
        <begin position="318"/>
        <end position="416"/>
    </location>
</feature>
<dbReference type="SMART" id="SM00758">
    <property type="entry name" value="PA14"/>
    <property type="match status" value="2"/>
</dbReference>
<dbReference type="AlphaFoldDB" id="A0A3B0SI48"/>
<feature type="non-terminal residue" evidence="6">
    <location>
        <position position="949"/>
    </location>
</feature>
<feature type="domain" description="PA14" evidence="5">
    <location>
        <begin position="166"/>
        <end position="314"/>
    </location>
</feature>
<sequence length="949" mass="98295">DSHTFVVSDDHFEVADGQLKLKEGVTLDHEEADSIDVTVTATDSGGLSTDATFAIAVGDANEAPTDLLLSNDTISENDPGAVVATLSASDPDVGDSATFVIVDDPSGAFEVVGDQLKLKDGVTLNYEDADARNITIEVTDSGGETYRESVTVNVENVNFAPTLGLAGSEGLAASYYDVGRSIRNLDEIDFDADPDATAIVANLDYMTGNETFWDGGPDNFFAAKYEGQLVVGEAGSYTINLASDDGSVLFVDGEAVLDNDGLHATRTRSVTLELDEGPHEIEVRYFENGGRQTLQMSWSGPDTGGATELVDGASFYNGALPDSLSVSEDTPGAVVATLAVSDPDAGDTFTFEVSDDRFEVAEVDGEPVLKLKDGVSIDYETEASVDVSVTVFDAAGESDRVDYSIAVADDNTAPTLTAANTEGLVASYYDVGGSIRNLDEIDFDAEPDATGVVANLDYMTGNETFWEGGPDNYFAAKYEGQLVVGEAGSYTINLASDDGSVLFVDGEAVLDNDGLHATRTRSVTLELDEGPHEIEVRYFENGGAQTLQMTWSGPDTGGATQLIDGTALAQPGAFDVDNTSVTENVDGDIAVFLSAMDAEGDAISFGVSDDRFEVVETDDGLALKLKSGEALDYETEPQVDVVVTATDEHGESTSETFTITVTDVDDGPPPIIGTPGNDRLRGTNNDDVIDGLAGNDIISGRGGDDVIIGGEGNDRLYGGSGDDTFVITGDNEGFDRVIGGSGDDLIVAGADDTTIGLNNFGNWVETISSGGFDNVTIEGTAGNNTLNFSRTALEGIDAIDAGAGNDRVIGSAGDDIIIGGAGNDRLSGGDGDDTFVINGTDDGFDRFSGGAGNDQIVAGSDDTSIGLAYFNNSVETISADGNDGVTIVGTAGNNRLNFSSTELDGIEAIDVGAGNDRVTGSAGDDIIIGGAGNDRLSGGDGDDTFVING</sequence>
<reference evidence="6" key="1">
    <citation type="submission" date="2018-06" db="EMBL/GenBank/DDBJ databases">
        <authorList>
            <person name="Zhirakovskaya E."/>
        </authorList>
    </citation>
    <scope>NUCLEOTIDE SEQUENCE</scope>
</reference>
<protein>
    <submittedName>
        <fullName evidence="6">Alkaline phosphatase</fullName>
        <ecNumber evidence="6">3.1.3.1</ecNumber>
    </submittedName>
</protein>
<dbReference type="InterPro" id="IPR011049">
    <property type="entry name" value="Serralysin-like_metalloprot_C"/>
</dbReference>
<dbReference type="EMBL" id="UOEH01000491">
    <property type="protein sequence ID" value="VAW05901.1"/>
    <property type="molecule type" value="Genomic_DNA"/>
</dbReference>
<dbReference type="PRINTS" id="PR00313">
    <property type="entry name" value="CABNDNGRPT"/>
</dbReference>
<accession>A0A3B0SI48</accession>
<keyword evidence="6" id="KW-0378">Hydrolase</keyword>
<dbReference type="Gene3D" id="2.160.20.160">
    <property type="match status" value="1"/>
</dbReference>
<keyword evidence="1" id="KW-0812">Transmembrane</keyword>
<evidence type="ECO:0000259" key="4">
    <source>
        <dbReference type="PROSITE" id="PS50268"/>
    </source>
</evidence>
<dbReference type="Pfam" id="PF07691">
    <property type="entry name" value="PA14"/>
    <property type="match status" value="2"/>
</dbReference>
<dbReference type="Pfam" id="PF00353">
    <property type="entry name" value="HemolysinCabind"/>
    <property type="match status" value="6"/>
</dbReference>